<evidence type="ECO:0000256" key="4">
    <source>
        <dbReference type="ARBA" id="ARBA00007104"/>
    </source>
</evidence>
<dbReference type="GO" id="GO:0005794">
    <property type="term" value="C:Golgi apparatus"/>
    <property type="evidence" value="ECO:0007669"/>
    <property type="project" value="UniProtKB-SubCell"/>
</dbReference>
<evidence type="ECO:0000256" key="7">
    <source>
        <dbReference type="ARBA" id="ARBA00022824"/>
    </source>
</evidence>
<keyword evidence="8 12" id="KW-1133">Transmembrane helix</keyword>
<feature type="transmembrane region" description="Helical" evidence="12">
    <location>
        <begin position="58"/>
        <end position="80"/>
    </location>
</feature>
<feature type="domain" description="GOLD" evidence="13">
    <location>
        <begin position="103"/>
        <end position="185"/>
    </location>
</feature>
<feature type="transmembrane region" description="Helical" evidence="12">
    <location>
        <begin position="256"/>
        <end position="278"/>
    </location>
</feature>
<protein>
    <submittedName>
        <fullName evidence="14">Transmembrane emp24 domain-containing protein 1</fullName>
    </submittedName>
</protein>
<dbReference type="InterPro" id="IPR009038">
    <property type="entry name" value="GOLD_dom"/>
</dbReference>
<dbReference type="AlphaFoldDB" id="A0AA47NYU2"/>
<dbReference type="GO" id="GO:0005789">
    <property type="term" value="C:endoplasmic reticulum membrane"/>
    <property type="evidence" value="ECO:0007669"/>
    <property type="project" value="UniProtKB-SubCell"/>
</dbReference>
<dbReference type="SUPFAM" id="SSF101576">
    <property type="entry name" value="Supernatant protein factor (SPF), C-terminal domain"/>
    <property type="match status" value="1"/>
</dbReference>
<evidence type="ECO:0000256" key="1">
    <source>
        <dbReference type="ARBA" id="ARBA00004115"/>
    </source>
</evidence>
<name>A0AA47NYU2_MERPO</name>
<evidence type="ECO:0000256" key="5">
    <source>
        <dbReference type="ARBA" id="ARBA00022692"/>
    </source>
</evidence>
<evidence type="ECO:0000256" key="9">
    <source>
        <dbReference type="ARBA" id="ARBA00023136"/>
    </source>
</evidence>
<reference evidence="14" key="1">
    <citation type="journal article" date="2023" name="Front. Mar. Sci.">
        <title>A new Merluccius polli reference genome to investigate the effects of global change in West African waters.</title>
        <authorList>
            <person name="Mateo J.L."/>
            <person name="Blanco-Fernandez C."/>
            <person name="Garcia-Vazquez E."/>
            <person name="Machado-Schiaffino G."/>
        </authorList>
    </citation>
    <scope>NUCLEOTIDE SEQUENCE</scope>
    <source>
        <strain evidence="14">C29</strain>
        <tissue evidence="14">Fin</tissue>
    </source>
</reference>
<keyword evidence="7" id="KW-0256">Endoplasmic reticulum</keyword>
<evidence type="ECO:0000256" key="2">
    <source>
        <dbReference type="ARBA" id="ARBA00004151"/>
    </source>
</evidence>
<evidence type="ECO:0000256" key="10">
    <source>
        <dbReference type="RuleBase" id="RU003827"/>
    </source>
</evidence>
<feature type="region of interest" description="Disordered" evidence="11">
    <location>
        <begin position="1"/>
        <end position="36"/>
    </location>
</feature>
<feature type="compositionally biased region" description="Polar residues" evidence="11">
    <location>
        <begin position="1"/>
        <end position="14"/>
    </location>
</feature>
<evidence type="ECO:0000256" key="6">
    <source>
        <dbReference type="ARBA" id="ARBA00022729"/>
    </source>
</evidence>
<dbReference type="Gene3D" id="2.60.120.680">
    <property type="entry name" value="GOLD domain"/>
    <property type="match status" value="1"/>
</dbReference>
<evidence type="ECO:0000256" key="11">
    <source>
        <dbReference type="SAM" id="MobiDB-lite"/>
    </source>
</evidence>
<accession>A0AA47NYU2</accession>
<dbReference type="SMART" id="SM01190">
    <property type="entry name" value="EMP24_GP25L"/>
    <property type="match status" value="1"/>
</dbReference>
<dbReference type="EMBL" id="JAOPHQ010003182">
    <property type="protein sequence ID" value="KAK0143946.1"/>
    <property type="molecule type" value="Genomic_DNA"/>
</dbReference>
<keyword evidence="5 10" id="KW-0812">Transmembrane</keyword>
<dbReference type="GO" id="GO:0033116">
    <property type="term" value="C:endoplasmic reticulum-Golgi intermediate compartment membrane"/>
    <property type="evidence" value="ECO:0007669"/>
    <property type="project" value="UniProtKB-SubCell"/>
</dbReference>
<evidence type="ECO:0000259" key="13">
    <source>
        <dbReference type="PROSITE" id="PS50866"/>
    </source>
</evidence>
<dbReference type="InterPro" id="IPR036598">
    <property type="entry name" value="GOLD_dom_sf"/>
</dbReference>
<keyword evidence="15" id="KW-1185">Reference proteome</keyword>
<dbReference type="PROSITE" id="PS50866">
    <property type="entry name" value="GOLD"/>
    <property type="match status" value="1"/>
</dbReference>
<dbReference type="PANTHER" id="PTHR22811">
    <property type="entry name" value="TRANSMEMBRANE EMP24 DOMAIN-CONTAINING PROTEIN"/>
    <property type="match status" value="1"/>
</dbReference>
<evidence type="ECO:0000256" key="3">
    <source>
        <dbReference type="ARBA" id="ARBA00004619"/>
    </source>
</evidence>
<keyword evidence="6" id="KW-0732">Signal</keyword>
<organism evidence="14 15">
    <name type="scientific">Merluccius polli</name>
    <name type="common">Benguela hake</name>
    <name type="synonym">Merluccius cadenati</name>
    <dbReference type="NCBI Taxonomy" id="89951"/>
    <lineage>
        <taxon>Eukaryota</taxon>
        <taxon>Metazoa</taxon>
        <taxon>Chordata</taxon>
        <taxon>Craniata</taxon>
        <taxon>Vertebrata</taxon>
        <taxon>Euteleostomi</taxon>
        <taxon>Actinopterygii</taxon>
        <taxon>Neopterygii</taxon>
        <taxon>Teleostei</taxon>
        <taxon>Neoteleostei</taxon>
        <taxon>Acanthomorphata</taxon>
        <taxon>Zeiogadaria</taxon>
        <taxon>Gadariae</taxon>
        <taxon>Gadiformes</taxon>
        <taxon>Gadoidei</taxon>
        <taxon>Merlucciidae</taxon>
        <taxon>Merluccius</taxon>
    </lineage>
</organism>
<proteinExistence type="inferred from homology"/>
<comment type="caution">
    <text evidence="14">The sequence shown here is derived from an EMBL/GenBank/DDBJ whole genome shotgun (WGS) entry which is preliminary data.</text>
</comment>
<dbReference type="InterPro" id="IPR015720">
    <property type="entry name" value="Emp24-like"/>
</dbReference>
<sequence length="291" mass="32603">MPQNIRHSSTMTTAEQDRPSRFRGGSSGNGGSGTNLGGTGGYPVDLNTVSYTFMKTMCIVWTVAQVPVHIFLLVYFALFVDLTWTLGHVKGTEFTFILPAGRTECFYQTTLKDWTMEVEYQVIAGAGLDVGFTLISPSGYRMVSDFRRSNGIHTVDATQDGDYRLCFDNSYSMLSEKMVFFKVAVDGQGVSGRGAEEWGGVEEDATDSLVDYKLEDIRTTLDSVYRRLETSRRVQTLLRTTEARDRYLLEDNLWRVSFWSALGLLVVVAVAAAQVYTLRRLFDDRARPCST</sequence>
<evidence type="ECO:0000256" key="12">
    <source>
        <dbReference type="SAM" id="Phobius"/>
    </source>
</evidence>
<feature type="compositionally biased region" description="Gly residues" evidence="11">
    <location>
        <begin position="25"/>
        <end position="36"/>
    </location>
</feature>
<keyword evidence="9 12" id="KW-0472">Membrane</keyword>
<evidence type="ECO:0000256" key="8">
    <source>
        <dbReference type="ARBA" id="ARBA00022989"/>
    </source>
</evidence>
<evidence type="ECO:0000313" key="14">
    <source>
        <dbReference type="EMBL" id="KAK0143946.1"/>
    </source>
</evidence>
<dbReference type="Proteomes" id="UP001174136">
    <property type="component" value="Unassembled WGS sequence"/>
</dbReference>
<gene>
    <name evidence="14" type="primary">tmed1_0</name>
    <name evidence="14" type="ORF">N1851_017726</name>
</gene>
<evidence type="ECO:0000313" key="15">
    <source>
        <dbReference type="Proteomes" id="UP001174136"/>
    </source>
</evidence>
<comment type="subcellular location">
    <subcellularLocation>
        <location evidence="1">Endoplasmic reticulum membrane</location>
        <topology evidence="1">Single-pass type I membrane protein</topology>
    </subcellularLocation>
    <subcellularLocation>
        <location evidence="2">Endoplasmic reticulum-Golgi intermediate compartment membrane</location>
        <topology evidence="2">Single-pass type I membrane protein</topology>
    </subcellularLocation>
    <subcellularLocation>
        <location evidence="3">Golgi apparatus</location>
        <location evidence="3">cis-Golgi network membrane</location>
        <topology evidence="3">Single-pass type I membrane protein</topology>
    </subcellularLocation>
    <subcellularLocation>
        <location evidence="10">Membrane</location>
        <topology evidence="10">Single-pass type I membrane protein</topology>
    </subcellularLocation>
</comment>
<dbReference type="Pfam" id="PF01105">
    <property type="entry name" value="EMP24_GP25L"/>
    <property type="match status" value="1"/>
</dbReference>
<comment type="similarity">
    <text evidence="4 10">Belongs to the EMP24/GP25L family.</text>
</comment>